<proteinExistence type="predicted"/>
<organism evidence="1 2">
    <name type="scientific">Paroceanicella profunda</name>
    <dbReference type="NCBI Taxonomy" id="2579971"/>
    <lineage>
        <taxon>Bacteria</taxon>
        <taxon>Pseudomonadati</taxon>
        <taxon>Pseudomonadota</taxon>
        <taxon>Alphaproteobacteria</taxon>
        <taxon>Rhodobacterales</taxon>
        <taxon>Paracoccaceae</taxon>
        <taxon>Paroceanicella</taxon>
    </lineage>
</organism>
<protein>
    <submittedName>
        <fullName evidence="1">Acyl-CoA thioesterase</fullName>
    </submittedName>
</protein>
<dbReference type="EMBL" id="CP040819">
    <property type="protein sequence ID" value="QDL93956.1"/>
    <property type="molecule type" value="Genomic_DNA"/>
</dbReference>
<evidence type="ECO:0000313" key="2">
    <source>
        <dbReference type="Proteomes" id="UP000305888"/>
    </source>
</evidence>
<dbReference type="InterPro" id="IPR050563">
    <property type="entry name" value="4-hydroxybenzoyl-CoA_TE"/>
</dbReference>
<dbReference type="AlphaFoldDB" id="A0A5B8FYG4"/>
<accession>A0A5B8FYG4</accession>
<name>A0A5B8FYG4_9RHOB</name>
<dbReference type="SUPFAM" id="SSF54637">
    <property type="entry name" value="Thioesterase/thiol ester dehydrase-isomerase"/>
    <property type="match status" value="1"/>
</dbReference>
<dbReference type="Proteomes" id="UP000305888">
    <property type="component" value="Plasmid pD4M1A"/>
</dbReference>
<geneLocation type="plasmid" evidence="2">
    <name>pd4m1a</name>
</geneLocation>
<evidence type="ECO:0000313" key="1">
    <source>
        <dbReference type="EMBL" id="QDL93956.1"/>
    </source>
</evidence>
<dbReference type="OrthoDB" id="7204167at2"/>
<dbReference type="PANTHER" id="PTHR31793:SF24">
    <property type="entry name" value="LONG-CHAIN ACYL-COA THIOESTERASE FADM"/>
    <property type="match status" value="1"/>
</dbReference>
<dbReference type="InterPro" id="IPR029069">
    <property type="entry name" value="HotDog_dom_sf"/>
</dbReference>
<dbReference type="CDD" id="cd00586">
    <property type="entry name" value="4HBT"/>
    <property type="match status" value="1"/>
</dbReference>
<dbReference type="PANTHER" id="PTHR31793">
    <property type="entry name" value="4-HYDROXYBENZOYL-COA THIOESTERASE FAMILY MEMBER"/>
    <property type="match status" value="1"/>
</dbReference>
<dbReference type="KEGG" id="ppru:FDP22_18955"/>
<keyword evidence="1" id="KW-0614">Plasmid</keyword>
<gene>
    <name evidence="1" type="ORF">FDP22_18955</name>
</gene>
<reference evidence="1 2" key="1">
    <citation type="submission" date="2019-06" db="EMBL/GenBank/DDBJ databases">
        <title>Genome sequence of Rhodobacteraceae bacterium D4M1.</title>
        <authorList>
            <person name="Cao J."/>
        </authorList>
    </citation>
    <scope>NUCLEOTIDE SEQUENCE [LARGE SCALE GENOMIC DNA]</scope>
    <source>
        <strain evidence="1 2">D4M1</strain>
        <plasmid evidence="2">pd4m1a</plasmid>
    </source>
</reference>
<dbReference type="Pfam" id="PF13279">
    <property type="entry name" value="4HBT_2"/>
    <property type="match status" value="1"/>
</dbReference>
<sequence>MMFTLRRQVEFQHCDPAGIVFYPRYFEMISAAVERFFTDHLGKSFAEMHLTEKFGVPTARIEVDFRSPSRLEDWLDLSVAVARVGRSSVELAITCACAGTPRFEARSTLVYVDLTTGKPRSWPDGLRAALGSELTESETQDV</sequence>
<dbReference type="GO" id="GO:0047617">
    <property type="term" value="F:fatty acyl-CoA hydrolase activity"/>
    <property type="evidence" value="ECO:0007669"/>
    <property type="project" value="TreeGrafter"/>
</dbReference>
<keyword evidence="2" id="KW-1185">Reference proteome</keyword>
<dbReference type="Gene3D" id="3.10.129.10">
    <property type="entry name" value="Hotdog Thioesterase"/>
    <property type="match status" value="1"/>
</dbReference>